<dbReference type="SUPFAM" id="SSF82708">
    <property type="entry name" value="R3H domain"/>
    <property type="match status" value="1"/>
</dbReference>
<dbReference type="PANTHER" id="PTHR15672:SF8">
    <property type="entry name" value="PROTEIN ENCORE"/>
    <property type="match status" value="1"/>
</dbReference>
<dbReference type="InterPro" id="IPR051937">
    <property type="entry name" value="R3H_domain_containing"/>
</dbReference>
<dbReference type="GO" id="GO:0003676">
    <property type="term" value="F:nucleic acid binding"/>
    <property type="evidence" value="ECO:0007669"/>
    <property type="project" value="UniProtKB-UniRule"/>
</dbReference>
<dbReference type="Gene3D" id="3.30.1370.50">
    <property type="entry name" value="R3H-like domain"/>
    <property type="match status" value="1"/>
</dbReference>
<feature type="region of interest" description="Disordered" evidence="2">
    <location>
        <begin position="1"/>
        <end position="67"/>
    </location>
</feature>
<evidence type="ECO:0000313" key="5">
    <source>
        <dbReference type="WBParaSite" id="PgR036_g019_t01"/>
    </source>
</evidence>
<evidence type="ECO:0000259" key="3">
    <source>
        <dbReference type="PROSITE" id="PS51061"/>
    </source>
</evidence>
<proteinExistence type="predicted"/>
<dbReference type="InterPro" id="IPR001374">
    <property type="entry name" value="R3H_dom"/>
</dbReference>
<dbReference type="InterPro" id="IPR036867">
    <property type="entry name" value="R3H_dom_sf"/>
</dbReference>
<sequence>MSLDEPIEASSTVAQSNGTTQKLLSARQNKLAKLGKQDGVDEEEMERYDESLNEDSGEQNGQSDMASHTKIIDVTNRTTDVLMPPSENLQRVLPPSSLYAGVSKPKLLVRSHALCGDDDTRLAVRYSSAPRLSATRSNASSLSVESNYEMYTDSTGIDLQAFIASTLHKNAKDRQMLLQLERNMCMLVNDPSRHSQKFPVMSSYNRMLVHRVAAFFGLDHNVDQSGTAVVVNKTAQTRIPDVEFSSLIRSDIFTDEPRRYLRRDAQSFEEGRQCFGANPLIGRRAHSFEVGECAIPNSQRLAAAYQLPITAQLHMNVFPQQDSTSTDASSTHLLESPGSCYSYGEMPYMGVYSQSDGAASYGAHPTAHMYPWSSSSESYTSYSSSVDLPPHVVSPAVHSPNRRPPLLAKCGSVEAGVGMYKNSNAHMGFIEQRPSPGRRVSAERRRTSEGVPVREPSIPEHVTVSNPLDDDNDGVVPSAQPTVYYAITSAEQYQPAPYVVGAVPRQPYAAMPPYVQCLPANIPNACQIQGVAQQMESLCIGESGEVIPSQVYAYSLPQAPQPAIPPQQMAPSAHIGAYYTNQCYFFPVLPQGYVVPGTASPSLYRMGSVAMGARPAFECSPAPEGTYVEADPGTNGQQFSSAAEQF</sequence>
<evidence type="ECO:0000256" key="2">
    <source>
        <dbReference type="SAM" id="MobiDB-lite"/>
    </source>
</evidence>
<reference evidence="5" key="1">
    <citation type="submission" date="2022-11" db="UniProtKB">
        <authorList>
            <consortium name="WormBaseParasite"/>
        </authorList>
    </citation>
    <scope>IDENTIFICATION</scope>
</reference>
<keyword evidence="4" id="KW-1185">Reference proteome</keyword>
<dbReference type="PANTHER" id="PTHR15672">
    <property type="entry name" value="CAMP-REGULATED PHOSPHOPROTEIN 21 RELATED R3H DOMAIN CONTAINING PROTEIN"/>
    <property type="match status" value="1"/>
</dbReference>
<dbReference type="PROSITE" id="PS51061">
    <property type="entry name" value="R3H"/>
    <property type="match status" value="1"/>
</dbReference>
<evidence type="ECO:0000313" key="4">
    <source>
        <dbReference type="Proteomes" id="UP000887569"/>
    </source>
</evidence>
<dbReference type="WBParaSite" id="PgR036_g019_t01">
    <property type="protein sequence ID" value="PgR036_g019_t01"/>
    <property type="gene ID" value="PgR036_g019"/>
</dbReference>
<feature type="compositionally biased region" description="Acidic residues" evidence="2">
    <location>
        <begin position="40"/>
        <end position="57"/>
    </location>
</feature>
<feature type="compositionally biased region" description="Polar residues" evidence="2">
    <location>
        <begin position="9"/>
        <end position="28"/>
    </location>
</feature>
<evidence type="ECO:0000256" key="1">
    <source>
        <dbReference type="ARBA" id="ARBA00022553"/>
    </source>
</evidence>
<dbReference type="CDD" id="cd02642">
    <property type="entry name" value="R3H_encore_like"/>
    <property type="match status" value="1"/>
</dbReference>
<protein>
    <submittedName>
        <fullName evidence="5">R3H domain-containing protein</fullName>
    </submittedName>
</protein>
<accession>A0A915BDU2</accession>
<name>A0A915BDU2_PARUN</name>
<feature type="region of interest" description="Disordered" evidence="2">
    <location>
        <begin position="429"/>
        <end position="453"/>
    </location>
</feature>
<dbReference type="Proteomes" id="UP000887569">
    <property type="component" value="Unplaced"/>
</dbReference>
<keyword evidence="1" id="KW-0597">Phosphoprotein</keyword>
<dbReference type="Pfam" id="PF01424">
    <property type="entry name" value="R3H"/>
    <property type="match status" value="1"/>
</dbReference>
<organism evidence="4 5">
    <name type="scientific">Parascaris univalens</name>
    <name type="common">Nematode worm</name>
    <dbReference type="NCBI Taxonomy" id="6257"/>
    <lineage>
        <taxon>Eukaryota</taxon>
        <taxon>Metazoa</taxon>
        <taxon>Ecdysozoa</taxon>
        <taxon>Nematoda</taxon>
        <taxon>Chromadorea</taxon>
        <taxon>Rhabditida</taxon>
        <taxon>Spirurina</taxon>
        <taxon>Ascaridomorpha</taxon>
        <taxon>Ascaridoidea</taxon>
        <taxon>Ascarididae</taxon>
        <taxon>Parascaris</taxon>
    </lineage>
</organism>
<feature type="domain" description="R3H" evidence="3">
    <location>
        <begin position="174"/>
        <end position="237"/>
    </location>
</feature>
<dbReference type="AlphaFoldDB" id="A0A915BDU2"/>
<dbReference type="SMART" id="SM00393">
    <property type="entry name" value="R3H"/>
    <property type="match status" value="1"/>
</dbReference>